<evidence type="ECO:0000313" key="9">
    <source>
        <dbReference type="EMBL" id="ERL64527.1"/>
    </source>
</evidence>
<dbReference type="FunFam" id="3.20.20.100:FF:000015">
    <property type="entry name" value="Oxidoreductase, aldo/keto reductase family"/>
    <property type="match status" value="1"/>
</dbReference>
<keyword evidence="10" id="KW-1185">Reference proteome</keyword>
<dbReference type="GO" id="GO:0016616">
    <property type="term" value="F:oxidoreductase activity, acting on the CH-OH group of donors, NAD or NADP as acceptor"/>
    <property type="evidence" value="ECO:0007669"/>
    <property type="project" value="UniProtKB-ARBA"/>
</dbReference>
<dbReference type="AlphaFoldDB" id="U4TSS0"/>
<keyword evidence="3" id="KW-0560">Oxidoreductase</keyword>
<dbReference type="EMBL" id="KI271596">
    <property type="protein sequence ID" value="ERL64527.1"/>
    <property type="molecule type" value="Genomic_DNA"/>
</dbReference>
<protein>
    <submittedName>
        <fullName evidence="9">Putative oxidoreductase</fullName>
    </submittedName>
</protein>
<evidence type="ECO:0000256" key="2">
    <source>
        <dbReference type="ARBA" id="ARBA00022857"/>
    </source>
</evidence>
<dbReference type="eggNOG" id="COG0656">
    <property type="taxonomic scope" value="Bacteria"/>
</dbReference>
<dbReference type="PROSITE" id="PS00798">
    <property type="entry name" value="ALDOKETO_REDUCTASE_1"/>
    <property type="match status" value="1"/>
</dbReference>
<feature type="site" description="Lowers pKa of active site Tyr" evidence="6">
    <location>
        <position position="93"/>
    </location>
</feature>
<dbReference type="CDD" id="cd19071">
    <property type="entry name" value="AKR_AKR1-5-like"/>
    <property type="match status" value="1"/>
</dbReference>
<gene>
    <name evidence="9" type="ORF">L248_0822</name>
</gene>
<accession>U4TSS0</accession>
<dbReference type="STRING" id="1231336.L248_0822"/>
<evidence type="ECO:0000256" key="7">
    <source>
        <dbReference type="SAM" id="MobiDB-lite"/>
    </source>
</evidence>
<feature type="domain" description="NADP-dependent oxidoreductase" evidence="8">
    <location>
        <begin position="35"/>
        <end position="283"/>
    </location>
</feature>
<evidence type="ECO:0000256" key="6">
    <source>
        <dbReference type="PIRSR" id="PIRSR000097-3"/>
    </source>
</evidence>
<keyword evidence="2" id="KW-0521">NADP</keyword>
<dbReference type="InterPro" id="IPR020471">
    <property type="entry name" value="AKR"/>
</dbReference>
<evidence type="ECO:0000256" key="3">
    <source>
        <dbReference type="ARBA" id="ARBA00023002"/>
    </source>
</evidence>
<evidence type="ECO:0000256" key="1">
    <source>
        <dbReference type="ARBA" id="ARBA00007905"/>
    </source>
</evidence>
<dbReference type="InterPro" id="IPR023210">
    <property type="entry name" value="NADP_OxRdtase_dom"/>
</dbReference>
<dbReference type="PANTHER" id="PTHR43827">
    <property type="entry name" value="2,5-DIKETO-D-GLUCONIC ACID REDUCTASE"/>
    <property type="match status" value="1"/>
</dbReference>
<comment type="similarity">
    <text evidence="1">Belongs to the aldo/keto reductase family.</text>
</comment>
<evidence type="ECO:0000259" key="8">
    <source>
        <dbReference type="Pfam" id="PF00248"/>
    </source>
</evidence>
<evidence type="ECO:0000256" key="4">
    <source>
        <dbReference type="PIRSR" id="PIRSR000097-1"/>
    </source>
</evidence>
<feature type="region of interest" description="Disordered" evidence="7">
    <location>
        <begin position="285"/>
        <end position="307"/>
    </location>
</feature>
<name>U4TSS0_9LACO</name>
<proteinExistence type="inferred from homology"/>
<dbReference type="Proteomes" id="UP000030647">
    <property type="component" value="Unassembled WGS sequence"/>
</dbReference>
<dbReference type="SUPFAM" id="SSF51430">
    <property type="entry name" value="NAD(P)-linked oxidoreductase"/>
    <property type="match status" value="1"/>
</dbReference>
<dbReference type="Gene3D" id="3.20.20.100">
    <property type="entry name" value="NADP-dependent oxidoreductase domain"/>
    <property type="match status" value="1"/>
</dbReference>
<feature type="active site" description="Proton donor" evidence="4">
    <location>
        <position position="68"/>
    </location>
</feature>
<evidence type="ECO:0000313" key="10">
    <source>
        <dbReference type="Proteomes" id="UP000030647"/>
    </source>
</evidence>
<dbReference type="PANTHER" id="PTHR43827:SF3">
    <property type="entry name" value="NADP-DEPENDENT OXIDOREDUCTASE DOMAIN-CONTAINING PROTEIN"/>
    <property type="match status" value="1"/>
</dbReference>
<dbReference type="InterPro" id="IPR018170">
    <property type="entry name" value="Aldo/ket_reductase_CS"/>
</dbReference>
<dbReference type="InterPro" id="IPR036812">
    <property type="entry name" value="NAD(P)_OxRdtase_dom_sf"/>
</dbReference>
<feature type="binding site" evidence="5">
    <location>
        <position position="127"/>
    </location>
    <ligand>
        <name>substrate</name>
    </ligand>
</feature>
<dbReference type="PROSITE" id="PS00062">
    <property type="entry name" value="ALDOKETO_REDUCTASE_2"/>
    <property type="match status" value="1"/>
</dbReference>
<dbReference type="Pfam" id="PF00248">
    <property type="entry name" value="Aldo_ket_red"/>
    <property type="match status" value="1"/>
</dbReference>
<reference evidence="10" key="1">
    <citation type="journal article" date="2013" name="Genome Announc.">
        <title>Whole-Genome Sequencing of Lactobacillus shenzhenensis Strain LY-73T.</title>
        <authorList>
            <person name="Lin Z."/>
            <person name="Liu Z."/>
            <person name="Yang R."/>
            <person name="Zou Y."/>
            <person name="Wan D."/>
            <person name="Chen J."/>
            <person name="Guo M."/>
            <person name="Zhao J."/>
            <person name="Fang C."/>
            <person name="Yang R."/>
            <person name="Liu F."/>
        </authorList>
    </citation>
    <scope>NUCLEOTIDE SEQUENCE [LARGE SCALE GENOMIC DNA]</scope>
    <source>
        <strain evidence="10">LY-73</strain>
    </source>
</reference>
<dbReference type="PIRSF" id="PIRSF000097">
    <property type="entry name" value="AKR"/>
    <property type="match status" value="1"/>
</dbReference>
<dbReference type="HOGENOM" id="CLU_023205_0_1_9"/>
<organism evidence="9 10">
    <name type="scientific">Schleiferilactobacillus shenzhenensis LY-73</name>
    <dbReference type="NCBI Taxonomy" id="1231336"/>
    <lineage>
        <taxon>Bacteria</taxon>
        <taxon>Bacillati</taxon>
        <taxon>Bacillota</taxon>
        <taxon>Bacilli</taxon>
        <taxon>Lactobacillales</taxon>
        <taxon>Lactobacillaceae</taxon>
        <taxon>Schleiferilactobacillus</taxon>
    </lineage>
</organism>
<evidence type="ECO:0000256" key="5">
    <source>
        <dbReference type="PIRSR" id="PIRSR000097-2"/>
    </source>
</evidence>
<dbReference type="PRINTS" id="PR00069">
    <property type="entry name" value="ALDKETRDTASE"/>
</dbReference>
<sequence>MRKPFSERMDRMTAINAHSMTDTYELANGVKIPVIGFGTWQSSPEDAYQSVKWALDAGYRHIDTAATYDNEQAVGRAIRDAGVPRDQLFVTTKLWNEQRNSYDDVLRAFQDSLTRLGLDYIDLYLIHWPEPAAHHQDWQHLNAETWRAMEHIFHLGKARAIGVSNFLPKHLKALAKTAKTAPMVNQIFLNPYSPQPDVVQYNRDHGMLNEAYSPLGTGELLKSETVAAVAKKHGKSPAQVLIRWSLEQGFLPLPKSVHQDYIKANADVFDFELDADDHQQLAAMAGKGRQRQDPTTFDFSKPIPFLH</sequence>